<dbReference type="PANTHER" id="PTHR32009">
    <property type="entry name" value="TMV RESISTANCE PROTEIN N-LIKE"/>
    <property type="match status" value="1"/>
</dbReference>
<dbReference type="InterPro" id="IPR000157">
    <property type="entry name" value="TIR_dom"/>
</dbReference>
<reference evidence="3" key="1">
    <citation type="submission" date="2013-07" db="EMBL/GenBank/DDBJ databases">
        <title>The genome of Eucalyptus grandis.</title>
        <authorList>
            <person name="Schmutz J."/>
            <person name="Hayes R."/>
            <person name="Myburg A."/>
            <person name="Tuskan G."/>
            <person name="Grattapaglia D."/>
            <person name="Rokhsar D.S."/>
        </authorList>
    </citation>
    <scope>NUCLEOTIDE SEQUENCE</scope>
    <source>
        <tissue evidence="3">Leaf extractions</tissue>
    </source>
</reference>
<dbReference type="AlphaFoldDB" id="A0A059B3R5"/>
<dbReference type="SMART" id="SM00255">
    <property type="entry name" value="TIR"/>
    <property type="match status" value="1"/>
</dbReference>
<proteinExistence type="predicted"/>
<dbReference type="SUPFAM" id="SSF52200">
    <property type="entry name" value="Toll/Interleukin receptor TIR domain"/>
    <property type="match status" value="1"/>
</dbReference>
<name>A0A059B3R5_EUCGR</name>
<evidence type="ECO:0000256" key="1">
    <source>
        <dbReference type="ARBA" id="ARBA00023027"/>
    </source>
</evidence>
<keyword evidence="1" id="KW-0520">NAD</keyword>
<evidence type="ECO:0000313" key="3">
    <source>
        <dbReference type="EMBL" id="KCW60773.1"/>
    </source>
</evidence>
<accession>A0A059B3R5</accession>
<dbReference type="Gramene" id="KCW60773">
    <property type="protein sequence ID" value="KCW60773"/>
    <property type="gene ID" value="EUGRSUZ_H03501"/>
</dbReference>
<dbReference type="GO" id="GO:0007165">
    <property type="term" value="P:signal transduction"/>
    <property type="evidence" value="ECO:0000318"/>
    <property type="project" value="GO_Central"/>
</dbReference>
<dbReference type="Gene3D" id="3.40.50.10140">
    <property type="entry name" value="Toll/interleukin-1 receptor homology (TIR) domain"/>
    <property type="match status" value="1"/>
</dbReference>
<protein>
    <recommendedName>
        <fullName evidence="2">TIR domain-containing protein</fullName>
    </recommendedName>
</protein>
<dbReference type="InParanoid" id="A0A059B3R5"/>
<dbReference type="Pfam" id="PF01582">
    <property type="entry name" value="TIR"/>
    <property type="match status" value="1"/>
</dbReference>
<dbReference type="InterPro" id="IPR035897">
    <property type="entry name" value="Toll_tir_struct_dom_sf"/>
</dbReference>
<feature type="domain" description="TIR" evidence="2">
    <location>
        <begin position="13"/>
        <end position="163"/>
    </location>
</feature>
<dbReference type="PROSITE" id="PS50104">
    <property type="entry name" value="TIR"/>
    <property type="match status" value="1"/>
</dbReference>
<sequence length="170" mass="19386">MIAYEQLHRKKACECEVFLSFSGKGALKNFADSLYKGMVDAGIGVFRNDYWLPRHEKIGLKAIKSSKISILILSRKYDSSRRCLDELVQVMKCTNDSSGHVVLPIFYRVKPADVRCEVDVCDPMVAEERKQVLKEISSLKGWESDEIAAGYSNLFHQNLVKFLLLARYCL</sequence>
<dbReference type="PANTHER" id="PTHR32009:SF152">
    <property type="entry name" value="NEUTRAL_ALKALINE INVERTASE"/>
    <property type="match status" value="1"/>
</dbReference>
<dbReference type="GO" id="GO:0005634">
    <property type="term" value="C:nucleus"/>
    <property type="evidence" value="ECO:0000318"/>
    <property type="project" value="GO_Central"/>
</dbReference>
<evidence type="ECO:0000259" key="2">
    <source>
        <dbReference type="PROSITE" id="PS50104"/>
    </source>
</evidence>
<organism evidence="3">
    <name type="scientific">Eucalyptus grandis</name>
    <name type="common">Flooded gum</name>
    <dbReference type="NCBI Taxonomy" id="71139"/>
    <lineage>
        <taxon>Eukaryota</taxon>
        <taxon>Viridiplantae</taxon>
        <taxon>Streptophyta</taxon>
        <taxon>Embryophyta</taxon>
        <taxon>Tracheophyta</taxon>
        <taxon>Spermatophyta</taxon>
        <taxon>Magnoliopsida</taxon>
        <taxon>eudicotyledons</taxon>
        <taxon>Gunneridae</taxon>
        <taxon>Pentapetalae</taxon>
        <taxon>rosids</taxon>
        <taxon>malvids</taxon>
        <taxon>Myrtales</taxon>
        <taxon>Myrtaceae</taxon>
        <taxon>Myrtoideae</taxon>
        <taxon>Eucalypteae</taxon>
        <taxon>Eucalyptus</taxon>
    </lineage>
</organism>
<gene>
    <name evidence="3" type="ORF">EUGRSUZ_H03501</name>
</gene>
<dbReference type="EMBL" id="KK198760">
    <property type="protein sequence ID" value="KCW60773.1"/>
    <property type="molecule type" value="Genomic_DNA"/>
</dbReference>